<accession>A0A178LYN4</accession>
<dbReference type="CDD" id="cd01651">
    <property type="entry name" value="RT_G2_intron"/>
    <property type="match status" value="1"/>
</dbReference>
<evidence type="ECO:0000313" key="3">
    <source>
        <dbReference type="Proteomes" id="UP000078287"/>
    </source>
</evidence>
<dbReference type="OrthoDB" id="9788687at2"/>
<dbReference type="RefSeq" id="WP_066791063.1">
    <property type="nucleotide sequence ID" value="NZ_LWQS01000100.1"/>
</dbReference>
<dbReference type="PANTHER" id="PTHR34047:SF8">
    <property type="entry name" value="PROTEIN YKFC"/>
    <property type="match status" value="1"/>
</dbReference>
<reference evidence="2 3" key="1">
    <citation type="submission" date="2016-04" db="EMBL/GenBank/DDBJ databases">
        <title>Chloroflexus islandicus sp. nov., a thermophilic filamentous anoxygenic phototrophic bacterium from geyser Strokkur (Iceland).</title>
        <authorList>
            <person name="Gaisin V.A."/>
            <person name="Kalashnikov A.M."/>
            <person name="Sukhacheva M.V."/>
            <person name="Grouzdev D.S."/>
            <person name="Ivanov T.M."/>
            <person name="Kuznetsov B."/>
            <person name="Gorlenko V.M."/>
        </authorList>
    </citation>
    <scope>NUCLEOTIDE SEQUENCE [LARGE SCALE GENOMIC DNA]</scope>
    <source>
        <strain evidence="3">isl-2</strain>
    </source>
</reference>
<gene>
    <name evidence="2" type="ORF">A6A03_19665</name>
</gene>
<feature type="domain" description="Reverse transcriptase" evidence="1">
    <location>
        <begin position="51"/>
        <end position="287"/>
    </location>
</feature>
<dbReference type="InterPro" id="IPR043502">
    <property type="entry name" value="DNA/RNA_pol_sf"/>
</dbReference>
<dbReference type="PROSITE" id="PS50878">
    <property type="entry name" value="RT_POL"/>
    <property type="match status" value="1"/>
</dbReference>
<dbReference type="PANTHER" id="PTHR34047">
    <property type="entry name" value="NUCLEAR INTRON MATURASE 1, MITOCHONDRIAL-RELATED"/>
    <property type="match status" value="1"/>
</dbReference>
<comment type="caution">
    <text evidence="2">The sequence shown here is derived from an EMBL/GenBank/DDBJ whole genome shotgun (WGS) entry which is preliminary data.</text>
</comment>
<organism evidence="2 3">
    <name type="scientific">Chloroflexus islandicus</name>
    <dbReference type="NCBI Taxonomy" id="1707952"/>
    <lineage>
        <taxon>Bacteria</taxon>
        <taxon>Bacillati</taxon>
        <taxon>Chloroflexota</taxon>
        <taxon>Chloroflexia</taxon>
        <taxon>Chloroflexales</taxon>
        <taxon>Chloroflexineae</taxon>
        <taxon>Chloroflexaceae</taxon>
        <taxon>Chloroflexus</taxon>
    </lineage>
</organism>
<dbReference type="AlphaFoldDB" id="A0A178LYN4"/>
<dbReference type="Proteomes" id="UP000078287">
    <property type="component" value="Unassembled WGS sequence"/>
</dbReference>
<dbReference type="EMBL" id="LWQS01000100">
    <property type="protein sequence ID" value="OAN39057.1"/>
    <property type="molecule type" value="Genomic_DNA"/>
</dbReference>
<name>A0A178LYN4_9CHLR</name>
<protein>
    <recommendedName>
        <fullName evidence="1">Reverse transcriptase domain-containing protein</fullName>
    </recommendedName>
</protein>
<sequence length="358" mass="41832">MKTYRNLYPQVYDFENLYRAYRKARRGKRGRAEVARFEARVEDELFRLQAELRNETYQPGRYRHFYIYEPKKRKISAAPFRDRVVHHALVAVIEPIFERRFIFDSYACRVGKGTHRALARCTEFVRQYRYVLQCDVAKFFPTIDHAILLAILGRTIADRQVMNLCAKIVASGAGVLDSERELHWFPGDDLFAPLRPQGLPIGNLTSQFWANVYLNELDQYIKRQLKCRAYVRYADDLLLFHNDKAVLHAWLADLRAVAANRLRLLLHPAKCHVFPTATGVPFLGFRHFAAYRRLKRPAVVRFRRRLRRMQAGYAAGTISFTQIGDSIRSWCAHAAHGSTYRLRNQLLRQAVFRPAIQA</sequence>
<proteinExistence type="predicted"/>
<evidence type="ECO:0000259" key="1">
    <source>
        <dbReference type="PROSITE" id="PS50878"/>
    </source>
</evidence>
<dbReference type="STRING" id="1707952.A6A03_19665"/>
<evidence type="ECO:0000313" key="2">
    <source>
        <dbReference type="EMBL" id="OAN39057.1"/>
    </source>
</evidence>
<dbReference type="SUPFAM" id="SSF56672">
    <property type="entry name" value="DNA/RNA polymerases"/>
    <property type="match status" value="1"/>
</dbReference>
<dbReference type="InterPro" id="IPR051083">
    <property type="entry name" value="GrpII_Intron_Splice-Mob/Def"/>
</dbReference>
<dbReference type="InterPro" id="IPR000477">
    <property type="entry name" value="RT_dom"/>
</dbReference>
<dbReference type="Pfam" id="PF00078">
    <property type="entry name" value="RVT_1"/>
    <property type="match status" value="1"/>
</dbReference>
<keyword evidence="3" id="KW-1185">Reference proteome</keyword>